<evidence type="ECO:0000313" key="3">
    <source>
        <dbReference type="EMBL" id="GAA0465580.1"/>
    </source>
</evidence>
<dbReference type="PRINTS" id="PR01438">
    <property type="entry name" value="UNVRSLSTRESS"/>
</dbReference>
<dbReference type="InterPro" id="IPR006015">
    <property type="entry name" value="Universal_stress_UspA"/>
</dbReference>
<protein>
    <submittedName>
        <fullName evidence="3">Universal stress protein</fullName>
    </submittedName>
</protein>
<dbReference type="Gene3D" id="3.40.50.620">
    <property type="entry name" value="HUPs"/>
    <property type="match status" value="1"/>
</dbReference>
<evidence type="ECO:0000256" key="1">
    <source>
        <dbReference type="ARBA" id="ARBA00008791"/>
    </source>
</evidence>
<evidence type="ECO:0000313" key="5">
    <source>
        <dbReference type="Proteomes" id="UP000830542"/>
    </source>
</evidence>
<dbReference type="KEGG" id="hdo:MUK72_00620"/>
<dbReference type="RefSeq" id="WP_004050919.1">
    <property type="nucleotide sequence ID" value="NZ_BAAADN010000034.1"/>
</dbReference>
<organism evidence="3 6">
    <name type="scientific">Halococcus dombrowskii</name>
    <dbReference type="NCBI Taxonomy" id="179637"/>
    <lineage>
        <taxon>Archaea</taxon>
        <taxon>Methanobacteriati</taxon>
        <taxon>Methanobacteriota</taxon>
        <taxon>Stenosarchaea group</taxon>
        <taxon>Halobacteria</taxon>
        <taxon>Halobacteriales</taxon>
        <taxon>Halococcaceae</taxon>
        <taxon>Halococcus</taxon>
    </lineage>
</organism>
<dbReference type="PANTHER" id="PTHR46268:SF6">
    <property type="entry name" value="UNIVERSAL STRESS PROTEIN UP12"/>
    <property type="match status" value="1"/>
</dbReference>
<comment type="similarity">
    <text evidence="1">Belongs to the universal stress protein A family.</text>
</comment>
<dbReference type="PANTHER" id="PTHR46268">
    <property type="entry name" value="STRESS RESPONSE PROTEIN NHAX"/>
    <property type="match status" value="1"/>
</dbReference>
<accession>A0AAV3SIQ2</accession>
<reference evidence="4" key="2">
    <citation type="submission" date="2022-04" db="EMBL/GenBank/DDBJ databases">
        <title>Sequencing and genomic assembly of Halococcus dombrowskii.</title>
        <authorList>
            <person name="Lim S.W."/>
            <person name="MacLea K.S."/>
        </authorList>
    </citation>
    <scope>NUCLEOTIDE SEQUENCE</scope>
    <source>
        <strain evidence="4">H4</strain>
    </source>
</reference>
<evidence type="ECO:0000313" key="4">
    <source>
        <dbReference type="EMBL" id="UOO95236.1"/>
    </source>
</evidence>
<evidence type="ECO:0000259" key="2">
    <source>
        <dbReference type="Pfam" id="PF00582"/>
    </source>
</evidence>
<dbReference type="InterPro" id="IPR006016">
    <property type="entry name" value="UspA"/>
</dbReference>
<feature type="domain" description="UspA" evidence="2">
    <location>
        <begin position="1"/>
        <end position="140"/>
    </location>
</feature>
<dbReference type="EMBL" id="CP095005">
    <property type="protein sequence ID" value="UOO95236.1"/>
    <property type="molecule type" value="Genomic_DNA"/>
</dbReference>
<reference evidence="3" key="1">
    <citation type="journal article" date="2014" name="Int. J. Syst. Evol. Microbiol.">
        <title>Complete genome sequence of Corynebacterium casei LMG S-19264T (=DSM 44701T), isolated from a smear-ripened cheese.</title>
        <authorList>
            <consortium name="US DOE Joint Genome Institute (JGI-PGF)"/>
            <person name="Walter F."/>
            <person name="Albersmeier A."/>
            <person name="Kalinowski J."/>
            <person name="Ruckert C."/>
        </authorList>
    </citation>
    <scope>NUCLEOTIDE SEQUENCE</scope>
    <source>
        <strain evidence="3">JCM 12289</strain>
    </source>
</reference>
<proteinExistence type="inferred from homology"/>
<dbReference type="AlphaFoldDB" id="A0AAV3SIQ2"/>
<dbReference type="InterPro" id="IPR014729">
    <property type="entry name" value="Rossmann-like_a/b/a_fold"/>
</dbReference>
<keyword evidence="5" id="KW-1185">Reference proteome</keyword>
<dbReference type="GeneID" id="71760306"/>
<sequence>MYDEILVPTDGSEAVETAIEHAFDLAATYDATVHALYVVDDTYGGAGLMGVDAQDTVSELRTMGEEAVDTIATRGEDRGLTVETAVNEGLPHEGILDYADDNGIDLLVMSSRGRSGVSRFVFGSVTERVVRLSDRPVLVVSRDVTDE</sequence>
<name>A0AAV3SIQ2_HALDO</name>
<reference evidence="3" key="3">
    <citation type="submission" date="2023-12" db="EMBL/GenBank/DDBJ databases">
        <authorList>
            <person name="Sun Q."/>
            <person name="Inoue M."/>
        </authorList>
    </citation>
    <scope>NUCLEOTIDE SEQUENCE</scope>
    <source>
        <strain evidence="3">JCM 12289</strain>
    </source>
</reference>
<dbReference type="Proteomes" id="UP001500962">
    <property type="component" value="Unassembled WGS sequence"/>
</dbReference>
<evidence type="ECO:0000313" key="6">
    <source>
        <dbReference type="Proteomes" id="UP001500962"/>
    </source>
</evidence>
<dbReference type="SUPFAM" id="SSF52402">
    <property type="entry name" value="Adenine nucleotide alpha hydrolases-like"/>
    <property type="match status" value="1"/>
</dbReference>
<dbReference type="EMBL" id="BAAADN010000034">
    <property type="protein sequence ID" value="GAA0465580.1"/>
    <property type="molecule type" value="Genomic_DNA"/>
</dbReference>
<dbReference type="Proteomes" id="UP000830542">
    <property type="component" value="Chromosome"/>
</dbReference>
<gene>
    <name evidence="3" type="ORF">GCM10008985_23200</name>
    <name evidence="4" type="ORF">MUK72_00620</name>
</gene>
<dbReference type="Pfam" id="PF00582">
    <property type="entry name" value="Usp"/>
    <property type="match status" value="1"/>
</dbReference>
<dbReference type="CDD" id="cd00293">
    <property type="entry name" value="USP-like"/>
    <property type="match status" value="1"/>
</dbReference>